<comment type="caution">
    <text evidence="2">The sequence shown here is derived from an EMBL/GenBank/DDBJ whole genome shotgun (WGS) entry which is preliminary data.</text>
</comment>
<name>A0A0R1RLM1_9LACO</name>
<keyword evidence="3" id="KW-1185">Reference proteome</keyword>
<evidence type="ECO:0000313" key="2">
    <source>
        <dbReference type="EMBL" id="KRL55045.1"/>
    </source>
</evidence>
<dbReference type="EMBL" id="AZFF01000007">
    <property type="protein sequence ID" value="KRL55045.1"/>
    <property type="molecule type" value="Genomic_DNA"/>
</dbReference>
<dbReference type="Proteomes" id="UP000051999">
    <property type="component" value="Unassembled WGS sequence"/>
</dbReference>
<dbReference type="AlphaFoldDB" id="A0A0R1RLM1"/>
<accession>A0A0R1RLM1</accession>
<organism evidence="2 3">
    <name type="scientific">Furfurilactobacillus rossiae DSM 15814</name>
    <dbReference type="NCBI Taxonomy" id="1114972"/>
    <lineage>
        <taxon>Bacteria</taxon>
        <taxon>Bacillati</taxon>
        <taxon>Bacillota</taxon>
        <taxon>Bacilli</taxon>
        <taxon>Lactobacillales</taxon>
        <taxon>Lactobacillaceae</taxon>
        <taxon>Furfurilactobacillus</taxon>
    </lineage>
</organism>
<dbReference type="InterPro" id="IPR007737">
    <property type="entry name" value="Mga_HTH"/>
</dbReference>
<feature type="domain" description="Mga helix-turn-helix" evidence="1">
    <location>
        <begin position="118"/>
        <end position="188"/>
    </location>
</feature>
<sequence length="506" mass="58796">MTVATCFRLKTPGCDKLGALGGSRMYKEDLLNKRDRLAYRIILDVYLQNGVTTLAGISQRLQIPLSSVKRYLADLVHNLSPWTSSQKVRFEVNGTKVIFQLLGAVTIDDLLVKQQLQTADNVVLLKFLYQHGLRFRAPQLMNVMHVSEASLYRKLKTLNALLAPFDLHVTNGQLVGDLNQLHFFYFNFWRTIGERLPVSNDFDVMKQWLINEGFRLDDHMVDRLQDWLAIMQQSVTNQWSYRREASLNSQRLMRQTPIFERLQRESEWSIAKRQAILLFILLHSEFMFTDQMWQSLFLSKETAIARLVRLVITCKQALREAWSGVPLPEMLTGQRLAGIFIVPMVTVGDVQIFDDISFHYFTRAFFRNTDRQAFDCVQYQLTHTASSWINQFARRHWPYIERRLWPYLVIQSRRVALHVGLALGFSTTVTQFAKRALMDVLTQTLAVTISDYQVGTAFDFIVVNNRTASIISELTDTPTEKITELGTERDYQRIAHRLRTLLEKRD</sequence>
<protein>
    <recommendedName>
        <fullName evidence="1">Mga helix-turn-helix domain-containing protein</fullName>
    </recommendedName>
</protein>
<dbReference type="PATRIC" id="fig|1114972.6.peg.2562"/>
<dbReference type="STRING" id="1114972.FD35_GL002499"/>
<proteinExistence type="predicted"/>
<evidence type="ECO:0000313" key="3">
    <source>
        <dbReference type="Proteomes" id="UP000051999"/>
    </source>
</evidence>
<dbReference type="Pfam" id="PF05043">
    <property type="entry name" value="Mga"/>
    <property type="match status" value="1"/>
</dbReference>
<dbReference type="eggNOG" id="COG3711">
    <property type="taxonomic scope" value="Bacteria"/>
</dbReference>
<evidence type="ECO:0000259" key="1">
    <source>
        <dbReference type="Pfam" id="PF05043"/>
    </source>
</evidence>
<reference evidence="2 3" key="1">
    <citation type="journal article" date="2015" name="Genome Announc.">
        <title>Expanding the biotechnology potential of lactobacilli through comparative genomics of 213 strains and associated genera.</title>
        <authorList>
            <person name="Sun Z."/>
            <person name="Harris H.M."/>
            <person name="McCann A."/>
            <person name="Guo C."/>
            <person name="Argimon S."/>
            <person name="Zhang W."/>
            <person name="Yang X."/>
            <person name="Jeffery I.B."/>
            <person name="Cooney J.C."/>
            <person name="Kagawa T.F."/>
            <person name="Liu W."/>
            <person name="Song Y."/>
            <person name="Salvetti E."/>
            <person name="Wrobel A."/>
            <person name="Rasinkangas P."/>
            <person name="Parkhill J."/>
            <person name="Rea M.C."/>
            <person name="O'Sullivan O."/>
            <person name="Ritari J."/>
            <person name="Douillard F.P."/>
            <person name="Paul Ross R."/>
            <person name="Yang R."/>
            <person name="Briner A.E."/>
            <person name="Felis G.E."/>
            <person name="de Vos W.M."/>
            <person name="Barrangou R."/>
            <person name="Klaenhammer T.R."/>
            <person name="Caufield P.W."/>
            <person name="Cui Y."/>
            <person name="Zhang H."/>
            <person name="O'Toole P.W."/>
        </authorList>
    </citation>
    <scope>NUCLEOTIDE SEQUENCE [LARGE SCALE GENOMIC DNA]</scope>
    <source>
        <strain evidence="2 3">DSM 15814</strain>
    </source>
</reference>
<gene>
    <name evidence="2" type="ORF">FD35_GL002499</name>
</gene>